<comment type="similarity">
    <text evidence="3">Belongs to the glycosyl hydrolase 81 family.</text>
</comment>
<evidence type="ECO:0000256" key="11">
    <source>
        <dbReference type="ARBA" id="ARBA00023326"/>
    </source>
</evidence>
<evidence type="ECO:0000256" key="10">
    <source>
        <dbReference type="ARBA" id="ARBA00023316"/>
    </source>
</evidence>
<accession>A0AAE0TYR9</accession>
<dbReference type="Pfam" id="PF23302">
    <property type="entry name" value="HTH_DNAJC9"/>
    <property type="match status" value="1"/>
</dbReference>
<dbReference type="Pfam" id="PF17652">
    <property type="entry name" value="Glyco_hydro81C"/>
    <property type="match status" value="1"/>
</dbReference>
<reference evidence="14" key="1">
    <citation type="journal article" date="2023" name="Mol. Phylogenet. Evol.">
        <title>Genome-scale phylogeny and comparative genomics of the fungal order Sordariales.</title>
        <authorList>
            <person name="Hensen N."/>
            <person name="Bonometti L."/>
            <person name="Westerberg I."/>
            <person name="Brannstrom I.O."/>
            <person name="Guillou S."/>
            <person name="Cros-Aarteil S."/>
            <person name="Calhoun S."/>
            <person name="Haridas S."/>
            <person name="Kuo A."/>
            <person name="Mondo S."/>
            <person name="Pangilinan J."/>
            <person name="Riley R."/>
            <person name="LaButti K."/>
            <person name="Andreopoulos B."/>
            <person name="Lipzen A."/>
            <person name="Chen C."/>
            <person name="Yan M."/>
            <person name="Daum C."/>
            <person name="Ng V."/>
            <person name="Clum A."/>
            <person name="Steindorff A."/>
            <person name="Ohm R.A."/>
            <person name="Martin F."/>
            <person name="Silar P."/>
            <person name="Natvig D.O."/>
            <person name="Lalanne C."/>
            <person name="Gautier V."/>
            <person name="Ament-Velasquez S.L."/>
            <person name="Kruys A."/>
            <person name="Hutchinson M.I."/>
            <person name="Powell A.J."/>
            <person name="Barry K."/>
            <person name="Miller A.N."/>
            <person name="Grigoriev I.V."/>
            <person name="Debuchy R."/>
            <person name="Gladieux P."/>
            <person name="Hiltunen Thoren M."/>
            <person name="Johannesson H."/>
        </authorList>
    </citation>
    <scope>NUCLEOTIDE SEQUENCE</scope>
    <source>
        <strain evidence="14">CBS 958.72</strain>
    </source>
</reference>
<name>A0AAE0TYR9_9PEZI</name>
<evidence type="ECO:0000256" key="9">
    <source>
        <dbReference type="ARBA" id="ARBA00023295"/>
    </source>
</evidence>
<dbReference type="Proteomes" id="UP001287356">
    <property type="component" value="Unassembled WGS sequence"/>
</dbReference>
<dbReference type="InterPro" id="IPR056453">
    <property type="entry name" value="HTH_DNAJC9"/>
</dbReference>
<feature type="region of interest" description="Disordered" evidence="12">
    <location>
        <begin position="532"/>
        <end position="568"/>
    </location>
</feature>
<evidence type="ECO:0000256" key="2">
    <source>
        <dbReference type="ARBA" id="ARBA00004574"/>
    </source>
</evidence>
<feature type="domain" description="J" evidence="13">
    <location>
        <begin position="16"/>
        <end position="83"/>
    </location>
</feature>
<dbReference type="GO" id="GO:0042973">
    <property type="term" value="F:glucan endo-1,3-beta-D-glucosidase activity"/>
    <property type="evidence" value="ECO:0007669"/>
    <property type="project" value="UniProtKB-EC"/>
</dbReference>
<dbReference type="SUPFAM" id="SSF50249">
    <property type="entry name" value="Nucleic acid-binding proteins"/>
    <property type="match status" value="1"/>
</dbReference>
<dbReference type="FunFam" id="1.10.287.110:FF:000110">
    <property type="entry name" value="DnaJ domain protein (AFU_orthologue AFUA_2G13210)"/>
    <property type="match status" value="1"/>
</dbReference>
<comment type="caution">
    <text evidence="14">The sequence shown here is derived from an EMBL/GenBank/DDBJ whole genome shotgun (WGS) entry which is preliminary data.</text>
</comment>
<keyword evidence="15" id="KW-1185">Reference proteome</keyword>
<evidence type="ECO:0000313" key="14">
    <source>
        <dbReference type="EMBL" id="KAK3384457.1"/>
    </source>
</evidence>
<dbReference type="PANTHER" id="PTHR31983:SF0">
    <property type="entry name" value="GLUCAN ENDO-1,3-BETA-D-GLUCOSIDASE 2"/>
    <property type="match status" value="1"/>
</dbReference>
<dbReference type="InterPro" id="IPR040451">
    <property type="entry name" value="GH81_N"/>
</dbReference>
<dbReference type="Gene3D" id="2.40.50.140">
    <property type="entry name" value="Nucleic acid-binding proteins"/>
    <property type="match status" value="1"/>
</dbReference>
<dbReference type="GO" id="GO:0052861">
    <property type="term" value="F:endo-1,3(4)-beta-glucanase activity"/>
    <property type="evidence" value="ECO:0007669"/>
    <property type="project" value="InterPro"/>
</dbReference>
<evidence type="ECO:0000256" key="5">
    <source>
        <dbReference type="ARBA" id="ARBA00022454"/>
    </source>
</evidence>
<dbReference type="Gene3D" id="1.10.287.110">
    <property type="entry name" value="DnaJ domain"/>
    <property type="match status" value="1"/>
</dbReference>
<protein>
    <recommendedName>
        <fullName evidence="4">glucan endo-1,3-beta-D-glucosidase</fullName>
        <ecNumber evidence="4">3.2.1.39</ecNumber>
    </recommendedName>
</protein>
<dbReference type="GO" id="GO:0000272">
    <property type="term" value="P:polysaccharide catabolic process"/>
    <property type="evidence" value="ECO:0007669"/>
    <property type="project" value="UniProtKB-KW"/>
</dbReference>
<dbReference type="PRINTS" id="PR00625">
    <property type="entry name" value="JDOMAIN"/>
</dbReference>
<dbReference type="InterPro" id="IPR040720">
    <property type="entry name" value="GH81_C"/>
</dbReference>
<keyword evidence="9" id="KW-0326">Glycosidase</keyword>
<feature type="compositionally biased region" description="Low complexity" evidence="12">
    <location>
        <begin position="549"/>
        <end position="565"/>
    </location>
</feature>
<keyword evidence="11" id="KW-0624">Polysaccharide degradation</keyword>
<gene>
    <name evidence="14" type="ORF">B0T24DRAFT_516592</name>
</gene>
<reference evidence="14" key="2">
    <citation type="submission" date="2023-06" db="EMBL/GenBank/DDBJ databases">
        <authorList>
            <consortium name="Lawrence Berkeley National Laboratory"/>
            <person name="Haridas S."/>
            <person name="Hensen N."/>
            <person name="Bonometti L."/>
            <person name="Westerberg I."/>
            <person name="Brannstrom I.O."/>
            <person name="Guillou S."/>
            <person name="Cros-Aarteil S."/>
            <person name="Calhoun S."/>
            <person name="Kuo A."/>
            <person name="Mondo S."/>
            <person name="Pangilinan J."/>
            <person name="Riley R."/>
            <person name="Labutti K."/>
            <person name="Andreopoulos B."/>
            <person name="Lipzen A."/>
            <person name="Chen C."/>
            <person name="Yanf M."/>
            <person name="Daum C."/>
            <person name="Ng V."/>
            <person name="Clum A."/>
            <person name="Steindorff A."/>
            <person name="Ohm R."/>
            <person name="Martin F."/>
            <person name="Silar P."/>
            <person name="Natvig D."/>
            <person name="Lalanne C."/>
            <person name="Gautier V."/>
            <person name="Ament-Velasquez S.L."/>
            <person name="Kruys A."/>
            <person name="Hutchinson M.I."/>
            <person name="Powell A.J."/>
            <person name="Barry K."/>
            <person name="Miller A.N."/>
            <person name="Grigoriev I.V."/>
            <person name="Debuchy R."/>
            <person name="Gladieux P."/>
            <person name="Thoren M.H."/>
            <person name="Johannesson H."/>
        </authorList>
    </citation>
    <scope>NUCLEOTIDE SEQUENCE</scope>
    <source>
        <strain evidence="14">CBS 958.72</strain>
    </source>
</reference>
<dbReference type="Pfam" id="PF10451">
    <property type="entry name" value="Stn1"/>
    <property type="match status" value="1"/>
</dbReference>
<dbReference type="GO" id="GO:0000781">
    <property type="term" value="C:chromosome, telomeric region"/>
    <property type="evidence" value="ECO:0007669"/>
    <property type="project" value="UniProtKB-SubCell"/>
</dbReference>
<evidence type="ECO:0000256" key="1">
    <source>
        <dbReference type="ARBA" id="ARBA00000382"/>
    </source>
</evidence>
<dbReference type="InterPro" id="IPR005200">
    <property type="entry name" value="Endo-beta-glucanase"/>
</dbReference>
<dbReference type="EC" id="3.2.1.39" evidence="4"/>
<sequence length="1321" mass="145298">MASDEDLMDGDLPAIDPYEILSLDRAATADQIKSAYRKAALKNHPDKVPEAKQTEAKEAFQNIAFAYAVLSDPARRKRYDDTGSTSEAIVDSDGFDWSEFYREQFRDVVTVEAIEKIAAEYKGSDEEKDDILAAYEEFEGKMDGIYEMVMLSNVLEDDERFRKIIDDAVASGDVPRFSAYARETKKSKQQRVKAAKGEAAEAEELAKDLGVHDKLYGKKSKTDSEAGLAALIQRNQASRASAFDKLAEKYAPAPKAKSSKKRSSKETEPDISDEQFEALQADMMKRKKKSLSQNTEDAMTGTDTPEIYPQYCFHLSPTINRWCHFRAADIAALSDHPGFRGQDLYFHGNHPIKWVRVAGVVVAIDEFETRRIYTVDDSSGATIECVVAKARPSQTGTAGEYQPTSATIEKIDQQKQQQSPSADGEIDIGHIIDVKGGIRLFREAKQINAEKIKHLRSTEQEVQFWQKVAQLRADVLRHPWVLDRRQLRRCRREAEGYDASRAKRHKKAEYATSNSAAVVVKADVRPCRENTLKPEAITSRAPPNPPPTSLLSTSSTISVPTTSLPAVSTMPSRDIFADPIATDAPPSAIGTKKDHPVPRLGIKGTAPLSTNKFYANFFLGSQTAPSYLHPYSVAWAQGKGASASWGIAISHIEPTQRVYGQTNPTTGAASYFINPVGIQSVCISAKELGAATALTTESLTDFSVRVCLRPSATAQAAIQFPLVQGSAFITAIFNGASPLIQTGVFYKTVTRSTKEAKPGVTKYKLHLEDGTTWLLYAYHTKGDALDLQVTNNGLAESKGPFYGVIQVAKDPGNGETMYDEACGTYPTDVELSGNANDNKGTYTLAFKKAGMLLTTLAMFALPHHQSSFDDATRTNLTSVKLQTTTKGMAAAVVADSWTMVEDDLPVNMSFVPWSPKAGSISTLSSTAKTFIRNIAMQEVSQNILQQTNQNSMYFSGKALAKFATVLMSINDILGDKALAEAGLNQLKVAFSRFSENMQQYPLVYESAWGGVVSSATYVTGNSGADFGNTYYNDHHFHYGYFIYCAAVIGHLDPTWLTDANKAYVTMLVRDVANPSAKDKFFPVWRCFDWFHGHSWAHGLFETLDGKDQESSSEDSMHAYAIKMWGTVSGDQNMAARGNLMLAIQARAIQAYYLYTSNNTVQPAQFIGNKAAGILFENKLDHTTYFGTNIEYIQGIHMLPLLPHTPLVRTPDFVAEEWNTYFGNGRAADIVGGWKGILYGNYATIDPRGAYAFFSSPGFDPSWLDGGASLTWYLCYSAGMSFSSLSFLEVSTIGILLTVNLFGTKLSVDCESLANCLSVRRL</sequence>
<dbReference type="InterPro" id="IPR012340">
    <property type="entry name" value="NA-bd_OB-fold"/>
</dbReference>
<feature type="region of interest" description="Disordered" evidence="12">
    <location>
        <begin position="249"/>
        <end position="273"/>
    </location>
</feature>
<dbReference type="Pfam" id="PF00226">
    <property type="entry name" value="DnaJ"/>
    <property type="match status" value="1"/>
</dbReference>
<dbReference type="Gene3D" id="2.70.98.30">
    <property type="entry name" value="Golgi alpha-mannosidase II, domain 4"/>
    <property type="match status" value="1"/>
</dbReference>
<dbReference type="GO" id="GO:0009986">
    <property type="term" value="C:cell surface"/>
    <property type="evidence" value="ECO:0007669"/>
    <property type="project" value="TreeGrafter"/>
</dbReference>
<evidence type="ECO:0000256" key="8">
    <source>
        <dbReference type="ARBA" id="ARBA00023277"/>
    </source>
</evidence>
<evidence type="ECO:0000256" key="12">
    <source>
        <dbReference type="SAM" id="MobiDB-lite"/>
    </source>
</evidence>
<evidence type="ECO:0000256" key="4">
    <source>
        <dbReference type="ARBA" id="ARBA00012780"/>
    </source>
</evidence>
<keyword evidence="5" id="KW-0158">Chromosome</keyword>
<dbReference type="SUPFAM" id="SSF46565">
    <property type="entry name" value="Chaperone J-domain"/>
    <property type="match status" value="1"/>
</dbReference>
<dbReference type="Pfam" id="PF03639">
    <property type="entry name" value="Glyco_hydro_81"/>
    <property type="match status" value="1"/>
</dbReference>
<proteinExistence type="inferred from homology"/>
<dbReference type="InterPro" id="IPR036869">
    <property type="entry name" value="J_dom_sf"/>
</dbReference>
<dbReference type="Gene3D" id="1.10.287.1170">
    <property type="entry name" value="glycoside hydrolase family 81 endo-[beta] glucanase"/>
    <property type="match status" value="1"/>
</dbReference>
<evidence type="ECO:0000313" key="15">
    <source>
        <dbReference type="Proteomes" id="UP001287356"/>
    </source>
</evidence>
<dbReference type="PROSITE" id="PS52008">
    <property type="entry name" value="GH81"/>
    <property type="match status" value="1"/>
</dbReference>
<evidence type="ECO:0000256" key="3">
    <source>
        <dbReference type="ARBA" id="ARBA00010730"/>
    </source>
</evidence>
<dbReference type="InterPro" id="IPR018253">
    <property type="entry name" value="DnaJ_domain_CS"/>
</dbReference>
<keyword evidence="6" id="KW-0378">Hydrolase</keyword>
<dbReference type="FunFam" id="1.10.287.1170:FF:000001">
    <property type="entry name" value="Endo-1,3-beta-glucanase Engl1"/>
    <property type="match status" value="1"/>
</dbReference>
<dbReference type="InterPro" id="IPR018856">
    <property type="entry name" value="Stn1_N"/>
</dbReference>
<dbReference type="Gene3D" id="1.20.5.420">
    <property type="entry name" value="Immunoglobulin FC, subunit C"/>
    <property type="match status" value="1"/>
</dbReference>
<evidence type="ECO:0000256" key="7">
    <source>
        <dbReference type="ARBA" id="ARBA00022895"/>
    </source>
</evidence>
<dbReference type="PANTHER" id="PTHR31983">
    <property type="entry name" value="ENDO-1,3(4)-BETA-GLUCANASE 1"/>
    <property type="match status" value="1"/>
</dbReference>
<dbReference type="CDD" id="cd06257">
    <property type="entry name" value="DnaJ"/>
    <property type="match status" value="1"/>
</dbReference>
<keyword evidence="8" id="KW-0119">Carbohydrate metabolism</keyword>
<comment type="subcellular location">
    <subcellularLocation>
        <location evidence="2">Chromosome</location>
        <location evidence="2">Telomere</location>
    </subcellularLocation>
</comment>
<dbReference type="SMART" id="SM00271">
    <property type="entry name" value="DnaJ"/>
    <property type="match status" value="1"/>
</dbReference>
<keyword evidence="7" id="KW-0779">Telomere</keyword>
<comment type="catalytic activity">
    <reaction evidence="1">
        <text>Hydrolysis of (1-&gt;3)-beta-D-glucosidic linkages in (1-&gt;3)-beta-D-glucans.</text>
        <dbReference type="EC" id="3.2.1.39"/>
    </reaction>
</comment>
<dbReference type="PROSITE" id="PS50076">
    <property type="entry name" value="DNAJ_2"/>
    <property type="match status" value="1"/>
</dbReference>
<dbReference type="GO" id="GO:0071555">
    <property type="term" value="P:cell wall organization"/>
    <property type="evidence" value="ECO:0007669"/>
    <property type="project" value="UniProtKB-KW"/>
</dbReference>
<keyword evidence="10" id="KW-0961">Cell wall biogenesis/degradation</keyword>
<dbReference type="EMBL" id="JAULSN010000001">
    <property type="protein sequence ID" value="KAK3384457.1"/>
    <property type="molecule type" value="Genomic_DNA"/>
</dbReference>
<organism evidence="14 15">
    <name type="scientific">Lasiosphaeria ovina</name>
    <dbReference type="NCBI Taxonomy" id="92902"/>
    <lineage>
        <taxon>Eukaryota</taxon>
        <taxon>Fungi</taxon>
        <taxon>Dikarya</taxon>
        <taxon>Ascomycota</taxon>
        <taxon>Pezizomycotina</taxon>
        <taxon>Sordariomycetes</taxon>
        <taxon>Sordariomycetidae</taxon>
        <taxon>Sordariales</taxon>
        <taxon>Lasiosphaeriaceae</taxon>
        <taxon>Lasiosphaeria</taxon>
    </lineage>
</organism>
<dbReference type="InterPro" id="IPR001623">
    <property type="entry name" value="DnaJ_domain"/>
</dbReference>
<evidence type="ECO:0000256" key="6">
    <source>
        <dbReference type="ARBA" id="ARBA00022801"/>
    </source>
</evidence>
<dbReference type="PROSITE" id="PS00636">
    <property type="entry name" value="DNAJ_1"/>
    <property type="match status" value="1"/>
</dbReference>
<evidence type="ECO:0000259" key="13">
    <source>
        <dbReference type="PROSITE" id="PS50076"/>
    </source>
</evidence>